<dbReference type="AlphaFoldDB" id="Q47LD7"/>
<keyword evidence="5 7" id="KW-0472">Membrane</keyword>
<sequence>MTPSQSSTVTEPQQAPPAAPALSPLGWARWAWRVLTSMRTALILLFLLALGAIPGSLLPQRGVSVEEVQNYFLEHPDLAPVLDRFFLFDVYSSPWYAAIYLLLVVSLVGCVLPRAGAHYRLLRARPPKTPRRLDRMPYSATFETDATPEQVFAEARGLLRGHRIADYGDSLSAETGYLRETGNVVFHLSLVGLLVSVACTAFFGYRGNVLLIEEDAFANTLTSYDAFYPGIAVDSAKIQPFWIRLDEFEASFVEEGGMAGQAASYRADLTYREHPDAPEESHILEVNHPLRVDGAQVYLLGHGYAPTFRVTDADGHVVFEQAVPFLDRGDGNFTSDGVVKVPDIAPEQLGFTGVFLPSAATDDNGDLVSEFPDARNPMVVLKGFVGDLGLDSGNPQSVYQLYTKRMEEIGDSAPLAVGDRWELPGGATIEFTGYRDYVTLLVASDPARPYALASAVAAVLGLLCTLFVQPRRVWVRARRGADGRTVVEIGGLAKTEGAAPLRRFHELATQLNQRLRRSDCQADMEKE</sequence>
<evidence type="ECO:0000256" key="3">
    <source>
        <dbReference type="ARBA" id="ARBA00022748"/>
    </source>
</evidence>
<feature type="transmembrane region" description="Helical" evidence="7">
    <location>
        <begin position="184"/>
        <end position="205"/>
    </location>
</feature>
<dbReference type="GO" id="GO:0016020">
    <property type="term" value="C:membrane"/>
    <property type="evidence" value="ECO:0007669"/>
    <property type="project" value="UniProtKB-SubCell"/>
</dbReference>
<dbReference type="Pfam" id="PF05140">
    <property type="entry name" value="ResB"/>
    <property type="match status" value="1"/>
</dbReference>
<dbReference type="InterPro" id="IPR023494">
    <property type="entry name" value="Cyt_c_bgen_Ccs1/CcsB/ResB"/>
</dbReference>
<evidence type="ECO:0000256" key="5">
    <source>
        <dbReference type="ARBA" id="ARBA00023136"/>
    </source>
</evidence>
<keyword evidence="2 7" id="KW-0812">Transmembrane</keyword>
<keyword evidence="3" id="KW-0201">Cytochrome c-type biogenesis</keyword>
<gene>
    <name evidence="9" type="ordered locus">Tfu_2702</name>
</gene>
<feature type="transmembrane region" description="Helical" evidence="7">
    <location>
        <begin position="41"/>
        <end position="58"/>
    </location>
</feature>
<feature type="compositionally biased region" description="Polar residues" evidence="6">
    <location>
        <begin position="1"/>
        <end position="11"/>
    </location>
</feature>
<evidence type="ECO:0000256" key="7">
    <source>
        <dbReference type="SAM" id="Phobius"/>
    </source>
</evidence>
<dbReference type="RefSeq" id="WP_011293125.1">
    <property type="nucleotide sequence ID" value="NC_007333.1"/>
</dbReference>
<dbReference type="GO" id="GO:0017004">
    <property type="term" value="P:cytochrome complex assembly"/>
    <property type="evidence" value="ECO:0007669"/>
    <property type="project" value="UniProtKB-KW"/>
</dbReference>
<keyword evidence="4 7" id="KW-1133">Transmembrane helix</keyword>
<comment type="subcellular location">
    <subcellularLocation>
        <location evidence="1">Membrane</location>
        <topology evidence="1">Multi-pass membrane protein</topology>
    </subcellularLocation>
</comment>
<dbReference type="HOGENOM" id="CLU_023092_0_0_11"/>
<accession>Q47LD7</accession>
<dbReference type="STRING" id="269800.Tfu_2702"/>
<evidence type="ECO:0000256" key="4">
    <source>
        <dbReference type="ARBA" id="ARBA00022989"/>
    </source>
</evidence>
<evidence type="ECO:0000259" key="8">
    <source>
        <dbReference type="Pfam" id="PF05140"/>
    </source>
</evidence>
<feature type="transmembrane region" description="Helical" evidence="7">
    <location>
        <begin position="95"/>
        <end position="115"/>
    </location>
</feature>
<evidence type="ECO:0000256" key="6">
    <source>
        <dbReference type="SAM" id="MobiDB-lite"/>
    </source>
</evidence>
<evidence type="ECO:0000256" key="2">
    <source>
        <dbReference type="ARBA" id="ARBA00022692"/>
    </source>
</evidence>
<proteinExistence type="predicted"/>
<protein>
    <submittedName>
        <fullName evidence="9">Putative integral membrane protein</fullName>
    </submittedName>
</protein>
<feature type="domain" description="ResB-like" evidence="8">
    <location>
        <begin position="38"/>
        <end position="499"/>
    </location>
</feature>
<dbReference type="PANTHER" id="PTHR31566:SF0">
    <property type="entry name" value="CYTOCHROME C BIOGENESIS PROTEIN CCS1, CHLOROPLASTIC"/>
    <property type="match status" value="1"/>
</dbReference>
<evidence type="ECO:0000313" key="9">
    <source>
        <dbReference type="EMBL" id="AAZ56735.1"/>
    </source>
</evidence>
<dbReference type="PANTHER" id="PTHR31566">
    <property type="entry name" value="CYTOCHROME C BIOGENESIS PROTEIN CCS1, CHLOROPLASTIC"/>
    <property type="match status" value="1"/>
</dbReference>
<dbReference type="eggNOG" id="COG1333">
    <property type="taxonomic scope" value="Bacteria"/>
</dbReference>
<reference evidence="9" key="1">
    <citation type="submission" date="2005-07" db="EMBL/GenBank/DDBJ databases">
        <title>Complete sequence of Thermobifida fusca YX.</title>
        <authorList>
            <consortium name="US DOE Joint Genome Institute"/>
            <person name="Copeland A."/>
            <person name="Lucas S."/>
            <person name="Lapidus A."/>
            <person name="Barry K."/>
            <person name="Detter J.C."/>
            <person name="Glavina T."/>
            <person name="Hammon N."/>
            <person name="Israni S."/>
            <person name="Pitluck S."/>
            <person name="Di Bartolo G."/>
            <person name="Chain P."/>
            <person name="Schmutz J."/>
            <person name="Larimer F."/>
            <person name="Land M."/>
            <person name="Lykidis A."/>
            <person name="Richardson P."/>
        </authorList>
    </citation>
    <scope>NUCLEOTIDE SEQUENCE</scope>
    <source>
        <strain evidence="9">YX</strain>
    </source>
</reference>
<evidence type="ECO:0000256" key="1">
    <source>
        <dbReference type="ARBA" id="ARBA00004141"/>
    </source>
</evidence>
<name>Q47LD7_THEFY</name>
<dbReference type="InterPro" id="IPR007816">
    <property type="entry name" value="ResB-like_domain"/>
</dbReference>
<feature type="transmembrane region" description="Helical" evidence="7">
    <location>
        <begin position="450"/>
        <end position="468"/>
    </location>
</feature>
<organism evidence="9">
    <name type="scientific">Thermobifida fusca (strain YX)</name>
    <dbReference type="NCBI Taxonomy" id="269800"/>
    <lineage>
        <taxon>Bacteria</taxon>
        <taxon>Bacillati</taxon>
        <taxon>Actinomycetota</taxon>
        <taxon>Actinomycetes</taxon>
        <taxon>Streptosporangiales</taxon>
        <taxon>Nocardiopsidaceae</taxon>
        <taxon>Thermobifida</taxon>
    </lineage>
</organism>
<dbReference type="KEGG" id="tfu:Tfu_2702"/>
<dbReference type="EMBL" id="CP000088">
    <property type="protein sequence ID" value="AAZ56735.1"/>
    <property type="molecule type" value="Genomic_DNA"/>
</dbReference>
<feature type="region of interest" description="Disordered" evidence="6">
    <location>
        <begin position="1"/>
        <end position="20"/>
    </location>
</feature>